<accession>A0A9N9LXX1</accession>
<reference evidence="1" key="1">
    <citation type="submission" date="2021-07" db="EMBL/GenBank/DDBJ databases">
        <authorList>
            <person name="Durling M."/>
        </authorList>
    </citation>
    <scope>NUCLEOTIDE SEQUENCE</scope>
</reference>
<sequence length="121" mass="13507">MWNTRLRTSPEPPPVAKGALINGTMKDSKRAGAYADVVIERGNTYRLLLINTIGWHVKSGFGNQHGEREPEIRTIHTSGLMKFENELQGMEEMAKISERSQISWFGFVTLLPTSTASSRSS</sequence>
<evidence type="ECO:0000313" key="2">
    <source>
        <dbReference type="Proteomes" id="UP000701801"/>
    </source>
</evidence>
<gene>
    <name evidence="1" type="ORF">HYALB_00013561</name>
</gene>
<protein>
    <submittedName>
        <fullName evidence="1">Uncharacterized protein</fullName>
    </submittedName>
</protein>
<evidence type="ECO:0000313" key="1">
    <source>
        <dbReference type="EMBL" id="CAG8981888.1"/>
    </source>
</evidence>
<organism evidence="1 2">
    <name type="scientific">Hymenoscyphus albidus</name>
    <dbReference type="NCBI Taxonomy" id="595503"/>
    <lineage>
        <taxon>Eukaryota</taxon>
        <taxon>Fungi</taxon>
        <taxon>Dikarya</taxon>
        <taxon>Ascomycota</taxon>
        <taxon>Pezizomycotina</taxon>
        <taxon>Leotiomycetes</taxon>
        <taxon>Helotiales</taxon>
        <taxon>Helotiaceae</taxon>
        <taxon>Hymenoscyphus</taxon>
    </lineage>
</organism>
<keyword evidence="2" id="KW-1185">Reference proteome</keyword>
<name>A0A9N9LXX1_9HELO</name>
<proteinExistence type="predicted"/>
<dbReference type="AlphaFoldDB" id="A0A9N9LXX1"/>
<dbReference type="Proteomes" id="UP000701801">
    <property type="component" value="Unassembled WGS sequence"/>
</dbReference>
<comment type="caution">
    <text evidence="1">The sequence shown here is derived from an EMBL/GenBank/DDBJ whole genome shotgun (WGS) entry which is preliminary data.</text>
</comment>
<dbReference type="EMBL" id="CAJVRM010000534">
    <property type="protein sequence ID" value="CAG8981888.1"/>
    <property type="molecule type" value="Genomic_DNA"/>
</dbReference>